<sequence length="197" mass="21863">MSSIARQLQRGFTERLDGFLASASVEQAALFGAACVERACGILFWVVSKGERTRDWEIYSNALDELWRQSHGSEGGVSPVRSVDIEGLKELTLGDEAVREAAFALHGAIAMHAALKFLETYDVSWVEDCSLTLRNHAFRLGRRVGAELVPGEEEQQALDIAEIRRCTEIDAELANKLRERARGVARSRLQLTVARYG</sequence>
<dbReference type="RefSeq" id="WP_067276171.1">
    <property type="nucleotide sequence ID" value="NZ_LOHS01000070.1"/>
</dbReference>
<dbReference type="STRING" id="1716141.STSP_25980"/>
<dbReference type="AlphaFoldDB" id="A0A177HVL0"/>
<proteinExistence type="predicted"/>
<dbReference type="Gene3D" id="1.20.1590.10">
    <property type="entry name" value="YP_001051499.1 domain like"/>
    <property type="match status" value="1"/>
</dbReference>
<gene>
    <name evidence="1" type="ORF">STSP_25980</name>
</gene>
<reference evidence="1 2" key="1">
    <citation type="submission" date="2015-12" db="EMBL/GenBank/DDBJ databases">
        <title>Genome sequence of Streptomyces sp. G25.</title>
        <authorList>
            <person name="Poehlein A."/>
            <person name="Roettig A."/>
            <person name="Hiessl S."/>
            <person name="Hauschild P."/>
            <person name="Schauer J."/>
            <person name="Madkour M.H."/>
            <person name="Al-Ansari A.M."/>
            <person name="Almakishah N.H."/>
            <person name="Steinbuechel A."/>
            <person name="Daniel R."/>
        </authorList>
    </citation>
    <scope>NUCLEOTIDE SEQUENCE [LARGE SCALE GENOMIC DNA]</scope>
    <source>
        <strain evidence="2">G25(2015)</strain>
    </source>
</reference>
<comment type="caution">
    <text evidence="1">The sequence shown here is derived from an EMBL/GenBank/DDBJ whole genome shotgun (WGS) entry which is preliminary data.</text>
</comment>
<evidence type="ECO:0008006" key="3">
    <source>
        <dbReference type="Google" id="ProtNLM"/>
    </source>
</evidence>
<dbReference type="Proteomes" id="UP000077381">
    <property type="component" value="Unassembled WGS sequence"/>
</dbReference>
<organism evidence="1 2">
    <name type="scientific">Streptomyces jeddahensis</name>
    <dbReference type="NCBI Taxonomy" id="1716141"/>
    <lineage>
        <taxon>Bacteria</taxon>
        <taxon>Bacillati</taxon>
        <taxon>Actinomycetota</taxon>
        <taxon>Actinomycetes</taxon>
        <taxon>Kitasatosporales</taxon>
        <taxon>Streptomycetaceae</taxon>
        <taxon>Streptomyces</taxon>
    </lineage>
</organism>
<evidence type="ECO:0000313" key="1">
    <source>
        <dbReference type="EMBL" id="OAH14148.1"/>
    </source>
</evidence>
<dbReference type="InterPro" id="IPR023381">
    <property type="entry name" value="YP001051499.1-like_dom_sf"/>
</dbReference>
<evidence type="ECO:0000313" key="2">
    <source>
        <dbReference type="Proteomes" id="UP000077381"/>
    </source>
</evidence>
<dbReference type="OrthoDB" id="5186261at2"/>
<accession>A0A177HVL0</accession>
<dbReference type="PATRIC" id="fig|1716141.3.peg.2738"/>
<dbReference type="EMBL" id="LOHS01000070">
    <property type="protein sequence ID" value="OAH14148.1"/>
    <property type="molecule type" value="Genomic_DNA"/>
</dbReference>
<protein>
    <recommendedName>
        <fullName evidence="3">DUF416 family protein</fullName>
    </recommendedName>
</protein>
<name>A0A177HVL0_9ACTN</name>
<keyword evidence="2" id="KW-1185">Reference proteome</keyword>